<dbReference type="Gene3D" id="1.20.1730.10">
    <property type="entry name" value="Sodium/glucose cotransporter"/>
    <property type="match status" value="1"/>
</dbReference>
<evidence type="ECO:0000313" key="13">
    <source>
        <dbReference type="EMBL" id="SKC36237.1"/>
    </source>
</evidence>
<keyword evidence="5 12" id="KW-0812">Transmembrane</keyword>
<feature type="transmembrane region" description="Helical" evidence="12">
    <location>
        <begin position="313"/>
        <end position="334"/>
    </location>
</feature>
<feature type="transmembrane region" description="Helical" evidence="12">
    <location>
        <begin position="72"/>
        <end position="96"/>
    </location>
</feature>
<feature type="transmembrane region" description="Helical" evidence="12">
    <location>
        <begin position="181"/>
        <end position="197"/>
    </location>
</feature>
<feature type="transmembrane region" description="Helical" evidence="12">
    <location>
        <begin position="268"/>
        <end position="293"/>
    </location>
</feature>
<accession>A0A1T5IAN9</accession>
<dbReference type="InterPro" id="IPR038377">
    <property type="entry name" value="Na/Glc_symporter_sf"/>
</dbReference>
<gene>
    <name evidence="13" type="ORF">SAMN02194393_00135</name>
</gene>
<dbReference type="GO" id="GO:0005886">
    <property type="term" value="C:plasma membrane"/>
    <property type="evidence" value="ECO:0007669"/>
    <property type="project" value="UniProtKB-SubCell"/>
</dbReference>
<evidence type="ECO:0000256" key="4">
    <source>
        <dbReference type="ARBA" id="ARBA00022475"/>
    </source>
</evidence>
<comment type="similarity">
    <text evidence="2 11">Belongs to the sodium:solute symporter (SSF) (TC 2.A.21) family.</text>
</comment>
<feature type="transmembrane region" description="Helical" evidence="12">
    <location>
        <begin position="6"/>
        <end position="24"/>
    </location>
</feature>
<feature type="transmembrane region" description="Helical" evidence="12">
    <location>
        <begin position="451"/>
        <end position="471"/>
    </location>
</feature>
<keyword evidence="4" id="KW-1003">Cell membrane</keyword>
<dbReference type="NCBIfam" id="TIGR00813">
    <property type="entry name" value="sss"/>
    <property type="match status" value="1"/>
</dbReference>
<sequence>MHALDLVILVVYMAAIMYLGYALGKSNKNSEDYFVAGRSLPWYGIGLSVGVTMISANSFIGGPGWGCKDGIIAAMVNITVPLAILFVTYTILPVLYNSNVTTIYEYINLRLGSKSRLLNVIIWLCQSLILMGGFVYTPALVLSKITNLTFGQWVPIIVIFAIIYTAIGGIKAVVWTDAIQALILFAGLVFAIFYATGKLPMGFGELMTVAKESDKLISFDFLFDRNSLNIWCVGIGGFAMWIGYFGFDQGQVQRYLTAKNITNVKKSGIMSSISMQFIYWACMFLGVILFIFYKTNPHTLDFNNANLIMTDFLVNYVPTGLLGILLAATFAAAMSSVDSILNSLTAVFTKDIYEPYISKKEDTPLSTTILFSVIFGVVIIGFVYAGLSGNTKSILDTIAGYISPFGSLLTGIMIVCVFIPRVNDNGAFIGTILAGTAAFLTQRYFQMHWLWIYAIGSIYCIALSYICSLFFKDESDKNRKYTALGVKEVLGDATDEEGSGLAPLVMDKYGWIILGIFAAQCILLLLLQI</sequence>
<dbReference type="PROSITE" id="PS50283">
    <property type="entry name" value="NA_SOLUT_SYMP_3"/>
    <property type="match status" value="1"/>
</dbReference>
<evidence type="ECO:0000256" key="8">
    <source>
        <dbReference type="ARBA" id="ARBA00023065"/>
    </source>
</evidence>
<keyword evidence="14" id="KW-1185">Reference proteome</keyword>
<keyword evidence="7" id="KW-0915">Sodium</keyword>
<dbReference type="STRING" id="36842.SAMN02194393_00135"/>
<evidence type="ECO:0000256" key="2">
    <source>
        <dbReference type="ARBA" id="ARBA00006434"/>
    </source>
</evidence>
<name>A0A1T5IAN9_9FIRM</name>
<evidence type="ECO:0000256" key="9">
    <source>
        <dbReference type="ARBA" id="ARBA00023136"/>
    </source>
</evidence>
<evidence type="ECO:0000256" key="7">
    <source>
        <dbReference type="ARBA" id="ARBA00023053"/>
    </source>
</evidence>
<protein>
    <submittedName>
        <fullName evidence="13">Sodium:solute symporter family protein</fullName>
    </submittedName>
</protein>
<evidence type="ECO:0000256" key="5">
    <source>
        <dbReference type="ARBA" id="ARBA00022692"/>
    </source>
</evidence>
<feature type="transmembrane region" description="Helical" evidence="12">
    <location>
        <begin position="398"/>
        <end position="419"/>
    </location>
</feature>
<keyword evidence="6 12" id="KW-1133">Transmembrane helix</keyword>
<evidence type="ECO:0000256" key="11">
    <source>
        <dbReference type="RuleBase" id="RU362091"/>
    </source>
</evidence>
<dbReference type="Pfam" id="PF00474">
    <property type="entry name" value="SSF"/>
    <property type="match status" value="1"/>
</dbReference>
<keyword evidence="9 12" id="KW-0472">Membrane</keyword>
<evidence type="ECO:0000313" key="14">
    <source>
        <dbReference type="Proteomes" id="UP000190285"/>
    </source>
</evidence>
<dbReference type="PANTHER" id="PTHR42985:SF40">
    <property type="entry name" value="LD47995P-RELATED"/>
    <property type="match status" value="1"/>
</dbReference>
<dbReference type="OrthoDB" id="9766407at2"/>
<evidence type="ECO:0000256" key="12">
    <source>
        <dbReference type="SAM" id="Phobius"/>
    </source>
</evidence>
<evidence type="ECO:0000256" key="10">
    <source>
        <dbReference type="ARBA" id="ARBA00023201"/>
    </source>
</evidence>
<organism evidence="13 14">
    <name type="scientific">Maledivibacter halophilus</name>
    <dbReference type="NCBI Taxonomy" id="36842"/>
    <lineage>
        <taxon>Bacteria</taxon>
        <taxon>Bacillati</taxon>
        <taxon>Bacillota</taxon>
        <taxon>Clostridia</taxon>
        <taxon>Peptostreptococcales</taxon>
        <taxon>Caminicellaceae</taxon>
        <taxon>Maledivibacter</taxon>
    </lineage>
</organism>
<dbReference type="AlphaFoldDB" id="A0A1T5IAN9"/>
<proteinExistence type="inferred from homology"/>
<comment type="subcellular location">
    <subcellularLocation>
        <location evidence="1">Cell membrane</location>
        <topology evidence="1">Multi-pass membrane protein</topology>
    </subcellularLocation>
</comment>
<feature type="transmembrane region" description="Helical" evidence="12">
    <location>
        <begin position="426"/>
        <end position="445"/>
    </location>
</feature>
<feature type="transmembrane region" description="Helical" evidence="12">
    <location>
        <begin position="40"/>
        <end position="60"/>
    </location>
</feature>
<feature type="transmembrane region" description="Helical" evidence="12">
    <location>
        <begin position="509"/>
        <end position="527"/>
    </location>
</feature>
<keyword evidence="8" id="KW-0406">Ion transport</keyword>
<feature type="transmembrane region" description="Helical" evidence="12">
    <location>
        <begin position="365"/>
        <end position="386"/>
    </location>
</feature>
<dbReference type="GO" id="GO:0015293">
    <property type="term" value="F:symporter activity"/>
    <property type="evidence" value="ECO:0007669"/>
    <property type="project" value="TreeGrafter"/>
</dbReference>
<dbReference type="Proteomes" id="UP000190285">
    <property type="component" value="Unassembled WGS sequence"/>
</dbReference>
<feature type="transmembrane region" description="Helical" evidence="12">
    <location>
        <begin position="117"/>
        <end position="141"/>
    </location>
</feature>
<feature type="transmembrane region" description="Helical" evidence="12">
    <location>
        <begin position="153"/>
        <end position="174"/>
    </location>
</feature>
<dbReference type="RefSeq" id="WP_079488583.1">
    <property type="nucleotide sequence ID" value="NZ_FUZT01000001.1"/>
</dbReference>
<evidence type="ECO:0000256" key="3">
    <source>
        <dbReference type="ARBA" id="ARBA00022448"/>
    </source>
</evidence>
<dbReference type="PANTHER" id="PTHR42985">
    <property type="entry name" value="SODIUM-COUPLED MONOCARBOXYLATE TRANSPORTER"/>
    <property type="match status" value="1"/>
</dbReference>
<dbReference type="InterPro" id="IPR001734">
    <property type="entry name" value="Na/solute_symporter"/>
</dbReference>
<dbReference type="GO" id="GO:0006814">
    <property type="term" value="P:sodium ion transport"/>
    <property type="evidence" value="ECO:0007669"/>
    <property type="project" value="UniProtKB-KW"/>
</dbReference>
<keyword evidence="10" id="KW-0739">Sodium transport</keyword>
<evidence type="ECO:0000256" key="6">
    <source>
        <dbReference type="ARBA" id="ARBA00022989"/>
    </source>
</evidence>
<feature type="transmembrane region" description="Helical" evidence="12">
    <location>
        <begin position="228"/>
        <end position="247"/>
    </location>
</feature>
<keyword evidence="3" id="KW-0813">Transport</keyword>
<evidence type="ECO:0000256" key="1">
    <source>
        <dbReference type="ARBA" id="ARBA00004651"/>
    </source>
</evidence>
<dbReference type="InterPro" id="IPR051163">
    <property type="entry name" value="Sodium:Solute_Symporter_SSF"/>
</dbReference>
<dbReference type="EMBL" id="FUZT01000001">
    <property type="protein sequence ID" value="SKC36237.1"/>
    <property type="molecule type" value="Genomic_DNA"/>
</dbReference>
<reference evidence="13 14" key="1">
    <citation type="submission" date="2017-02" db="EMBL/GenBank/DDBJ databases">
        <authorList>
            <person name="Peterson S.W."/>
        </authorList>
    </citation>
    <scope>NUCLEOTIDE SEQUENCE [LARGE SCALE GENOMIC DNA]</scope>
    <source>
        <strain evidence="13 14">M1</strain>
    </source>
</reference>